<dbReference type="EMBL" id="JACOOZ010000009">
    <property type="protein sequence ID" value="MBC5668713.1"/>
    <property type="molecule type" value="Genomic_DNA"/>
</dbReference>
<feature type="domain" description="CarD-like/TRCF RNAP-interacting" evidence="1">
    <location>
        <begin position="1"/>
        <end position="113"/>
    </location>
</feature>
<dbReference type="InterPro" id="IPR052531">
    <property type="entry name" value="CarD-like_regulator"/>
</dbReference>
<sequence length="167" mass="19548">MFKIGDYVVHGRNGVCKVVDITHIDISGADKNQLYYTLIPMKSEDSRIFYPVDGNKIVMRPVLTRQEAENIVSEIKDIEPMWIENDRQREEKYKEAISSCDCEKLICIIKTLHARNSKRMAQGKRITYVDDRYLKEAKRNLHDEFSIALGIDRNQVEEYIREHIDVA</sequence>
<name>A0ABR7F521_9FIRM</name>
<dbReference type="Gene3D" id="1.20.58.1290">
    <property type="entry name" value="CarD-like, C-terminal domain"/>
    <property type="match status" value="1"/>
</dbReference>
<evidence type="ECO:0000313" key="2">
    <source>
        <dbReference type="EMBL" id="MBC5668713.1"/>
    </source>
</evidence>
<dbReference type="InterPro" id="IPR048792">
    <property type="entry name" value="CarD_C"/>
</dbReference>
<dbReference type="Pfam" id="PF21095">
    <property type="entry name" value="CarD_C"/>
    <property type="match status" value="1"/>
</dbReference>
<organism evidence="2 3">
    <name type="scientific">Eubacterium segne</name>
    <dbReference type="NCBI Taxonomy" id="2763045"/>
    <lineage>
        <taxon>Bacteria</taxon>
        <taxon>Bacillati</taxon>
        <taxon>Bacillota</taxon>
        <taxon>Clostridia</taxon>
        <taxon>Eubacteriales</taxon>
        <taxon>Eubacteriaceae</taxon>
        <taxon>Eubacterium</taxon>
    </lineage>
</organism>
<dbReference type="PANTHER" id="PTHR38447:SF1">
    <property type="entry name" value="RNA POLYMERASE-BINDING TRANSCRIPTION FACTOR CARD"/>
    <property type="match status" value="1"/>
</dbReference>
<comment type="caution">
    <text evidence="2">The sequence shown here is derived from an EMBL/GenBank/DDBJ whole genome shotgun (WGS) entry which is preliminary data.</text>
</comment>
<gene>
    <name evidence="2" type="ORF">H8S00_12100</name>
</gene>
<dbReference type="Proteomes" id="UP000597877">
    <property type="component" value="Unassembled WGS sequence"/>
</dbReference>
<proteinExistence type="predicted"/>
<dbReference type="RefSeq" id="WP_021951892.1">
    <property type="nucleotide sequence ID" value="NZ_JACOOZ010000009.1"/>
</dbReference>
<dbReference type="Pfam" id="PF02559">
    <property type="entry name" value="CarD_TRCF_RID"/>
    <property type="match status" value="1"/>
</dbReference>
<dbReference type="SUPFAM" id="SSF141259">
    <property type="entry name" value="CarD-like"/>
    <property type="match status" value="1"/>
</dbReference>
<dbReference type="SMART" id="SM01058">
    <property type="entry name" value="CarD_TRCF"/>
    <property type="match status" value="1"/>
</dbReference>
<dbReference type="InterPro" id="IPR042215">
    <property type="entry name" value="CarD-like_C"/>
</dbReference>
<accession>A0ABR7F521</accession>
<dbReference type="InterPro" id="IPR003711">
    <property type="entry name" value="CarD-like/TRCF_RID"/>
</dbReference>
<reference evidence="2 3" key="1">
    <citation type="submission" date="2020-08" db="EMBL/GenBank/DDBJ databases">
        <title>Genome public.</title>
        <authorList>
            <person name="Liu C."/>
            <person name="Sun Q."/>
        </authorList>
    </citation>
    <scope>NUCLEOTIDE SEQUENCE [LARGE SCALE GENOMIC DNA]</scope>
    <source>
        <strain evidence="2 3">BX4</strain>
    </source>
</reference>
<evidence type="ECO:0000259" key="1">
    <source>
        <dbReference type="SMART" id="SM01058"/>
    </source>
</evidence>
<keyword evidence="3" id="KW-1185">Reference proteome</keyword>
<dbReference type="PANTHER" id="PTHR38447">
    <property type="entry name" value="TRANSCRIPTION FACTOR YDEB-RELATED"/>
    <property type="match status" value="1"/>
</dbReference>
<dbReference type="InterPro" id="IPR036101">
    <property type="entry name" value="CarD-like/TRCF_RID_sf"/>
</dbReference>
<dbReference type="Gene3D" id="2.40.10.170">
    <property type="match status" value="1"/>
</dbReference>
<evidence type="ECO:0000313" key="3">
    <source>
        <dbReference type="Proteomes" id="UP000597877"/>
    </source>
</evidence>
<protein>
    <submittedName>
        <fullName evidence="2">CarD family transcriptional regulator</fullName>
    </submittedName>
</protein>